<dbReference type="GO" id="GO:0003824">
    <property type="term" value="F:catalytic activity"/>
    <property type="evidence" value="ECO:0007669"/>
    <property type="project" value="InterPro"/>
</dbReference>
<dbReference type="InterPro" id="IPR035994">
    <property type="entry name" value="Nucleoside_phosphorylase_sf"/>
</dbReference>
<evidence type="ECO:0000259" key="1">
    <source>
        <dbReference type="Pfam" id="PF01048"/>
    </source>
</evidence>
<dbReference type="InterPro" id="IPR000845">
    <property type="entry name" value="Nucleoside_phosphorylase_d"/>
</dbReference>
<feature type="domain" description="Nucleoside phosphorylase" evidence="1">
    <location>
        <begin position="18"/>
        <end position="296"/>
    </location>
</feature>
<evidence type="ECO:0000313" key="3">
    <source>
        <dbReference type="Proteomes" id="UP000532311"/>
    </source>
</evidence>
<gene>
    <name evidence="2" type="ORF">FGLOB1_13577</name>
</gene>
<keyword evidence="3" id="KW-1185">Reference proteome</keyword>
<dbReference type="InterPro" id="IPR053137">
    <property type="entry name" value="NLR-like"/>
</dbReference>
<organism evidence="2 3">
    <name type="scientific">Fusarium globosum</name>
    <dbReference type="NCBI Taxonomy" id="78864"/>
    <lineage>
        <taxon>Eukaryota</taxon>
        <taxon>Fungi</taxon>
        <taxon>Dikarya</taxon>
        <taxon>Ascomycota</taxon>
        <taxon>Pezizomycotina</taxon>
        <taxon>Sordariomycetes</taxon>
        <taxon>Hypocreomycetidae</taxon>
        <taxon>Hypocreales</taxon>
        <taxon>Nectriaceae</taxon>
        <taxon>Fusarium</taxon>
        <taxon>Fusarium fujikuroi species complex</taxon>
    </lineage>
</organism>
<dbReference type="EMBL" id="JAAQPF010000855">
    <property type="protein sequence ID" value="KAF5696371.1"/>
    <property type="molecule type" value="Genomic_DNA"/>
</dbReference>
<dbReference type="GO" id="GO:0009116">
    <property type="term" value="P:nucleoside metabolic process"/>
    <property type="evidence" value="ECO:0007669"/>
    <property type="project" value="InterPro"/>
</dbReference>
<dbReference type="Proteomes" id="UP000532311">
    <property type="component" value="Unassembled WGS sequence"/>
</dbReference>
<accession>A0A8H6CX90</accession>
<sequence length="338" mass="36997">MSTLSSQPPRPNGRRGFEIAIICALPLEAPAIQALFDHYWGDDSSPFDKEPGDPNAYSAGVIGRHNVVLAHMPGMGKANAAAVAAKCHTSFPNIRLALVVGVCGVVPFERNGDEIVLGDVVLSDGIVQYDLGRRLPDQFVTKDTLINALGRPDPEIRDVLAKPKTNQGQEDLTRKTIKLLDAMRCNPRLHATYPGSTNDRLFEAAYRHSEDQKLCDQAGCNGKLVSRRRLEMSGTHLTPAIHFGLMASGDSVMKSGEDRDKIVEVEDSIAFEMEGAGVWDHFPCIVIKGACDYANSHKSKVRQRYAAATAAACTKAFLSFWVPSFTQGMFYHVSHDRD</sequence>
<evidence type="ECO:0000313" key="2">
    <source>
        <dbReference type="EMBL" id="KAF5696371.1"/>
    </source>
</evidence>
<dbReference type="PANTHER" id="PTHR46082:SF6">
    <property type="entry name" value="AAA+ ATPASE DOMAIN-CONTAINING PROTEIN-RELATED"/>
    <property type="match status" value="1"/>
</dbReference>
<comment type="caution">
    <text evidence="2">The sequence shown here is derived from an EMBL/GenBank/DDBJ whole genome shotgun (WGS) entry which is preliminary data.</text>
</comment>
<name>A0A8H6CX90_9HYPO</name>
<dbReference type="Gene3D" id="3.40.50.1580">
    <property type="entry name" value="Nucleoside phosphorylase domain"/>
    <property type="match status" value="1"/>
</dbReference>
<proteinExistence type="predicted"/>
<reference evidence="2 3" key="1">
    <citation type="submission" date="2020-05" db="EMBL/GenBank/DDBJ databases">
        <title>Identification and distribution of gene clusters putatively required for synthesis of sphingolipid metabolism inhibitors in phylogenetically diverse species of the filamentous fungus Fusarium.</title>
        <authorList>
            <person name="Kim H.-S."/>
            <person name="Busman M."/>
            <person name="Brown D.W."/>
            <person name="Divon H."/>
            <person name="Uhlig S."/>
            <person name="Proctor R.H."/>
        </authorList>
    </citation>
    <scope>NUCLEOTIDE SEQUENCE [LARGE SCALE GENOMIC DNA]</scope>
    <source>
        <strain evidence="2 3">NRRL 26131</strain>
    </source>
</reference>
<protein>
    <recommendedName>
        <fullName evidence="1">Nucleoside phosphorylase domain-containing protein</fullName>
    </recommendedName>
</protein>
<dbReference type="AlphaFoldDB" id="A0A8H6CX90"/>
<dbReference type="SUPFAM" id="SSF53167">
    <property type="entry name" value="Purine and uridine phosphorylases"/>
    <property type="match status" value="1"/>
</dbReference>
<dbReference type="PANTHER" id="PTHR46082">
    <property type="entry name" value="ATP/GTP-BINDING PROTEIN-RELATED"/>
    <property type="match status" value="1"/>
</dbReference>
<dbReference type="Pfam" id="PF01048">
    <property type="entry name" value="PNP_UDP_1"/>
    <property type="match status" value="1"/>
</dbReference>